<dbReference type="HOGENOM" id="CLU_649050_0_0_1"/>
<sequence>MARQPSGADQATETYESLTADEVKQRLDEHEHGEISTLLDLLTEQLEALIASYRARTQSRLLLEQIPAEIRAMKMRDLAAFSWDMDAALKSRERGAQEPLGRSPKKVKSFLESLSSPFKTRQPSPTPAPVPSTSQLAQPTEQSLPKKATKRPSEAHLNGSPAKQPRVSSQDANTRTRTTGTATPSKRAPPGGFTYRARLSSALPAQAPPVTISTPSTSTSRSGESRLLTHTVKRRPKKDESIMAFSVNGSPLGVLDLQGGSDDEDMDDTFMLEQRSPQQAWQMVDDDTPSDPAGQPKTQSKAGAFFNGLSPKKSAESLLRKHPSRIPSPVKGVVPQGNVKAKANAFAASMTSRLPVSPNKLRRPASKQATMPPAVSTSANEASTTLAAMRRQLQAVNMAEDDRKKMQGLIDLLERTQQGIATT</sequence>
<dbReference type="Proteomes" id="UP000009131">
    <property type="component" value="Unassembled WGS sequence"/>
</dbReference>
<reference evidence="2 3" key="2">
    <citation type="journal article" date="2012" name="Open Biol.">
        <title>Characteristics of nucleosomes and linker DNA regions on the genome of the basidiomycete Mixia osmundae revealed by mono- and dinucleosome mapping.</title>
        <authorList>
            <person name="Nishida H."/>
            <person name="Kondo S."/>
            <person name="Matsumoto T."/>
            <person name="Suzuki Y."/>
            <person name="Yoshikawa H."/>
            <person name="Taylor T.D."/>
            <person name="Sugiyama J."/>
        </authorList>
    </citation>
    <scope>NUCLEOTIDE SEQUENCE [LARGE SCALE GENOMIC DNA]</scope>
    <source>
        <strain evidence="3">CBS 9802 / IAM 14324 / JCM 22182 / KY 12970</strain>
    </source>
</reference>
<feature type="region of interest" description="Disordered" evidence="1">
    <location>
        <begin position="115"/>
        <end position="245"/>
    </location>
</feature>
<reference evidence="2 3" key="1">
    <citation type="journal article" date="2011" name="J. Gen. Appl. Microbiol.">
        <title>Draft genome sequencing of the enigmatic basidiomycete Mixia osmundae.</title>
        <authorList>
            <person name="Nishida H."/>
            <person name="Nagatsuka Y."/>
            <person name="Sugiyama J."/>
        </authorList>
    </citation>
    <scope>NUCLEOTIDE SEQUENCE [LARGE SCALE GENOMIC DNA]</scope>
    <source>
        <strain evidence="3">CBS 9802 / IAM 14324 / JCM 22182 / KY 12970</strain>
    </source>
</reference>
<dbReference type="InParanoid" id="G7E9E7"/>
<keyword evidence="3" id="KW-1185">Reference proteome</keyword>
<dbReference type="RefSeq" id="XP_014568515.1">
    <property type="nucleotide sequence ID" value="XM_014713029.1"/>
</dbReference>
<comment type="caution">
    <text evidence="2">The sequence shown here is derived from an EMBL/GenBank/DDBJ whole genome shotgun (WGS) entry which is preliminary data.</text>
</comment>
<accession>G7E9E7</accession>
<protein>
    <submittedName>
        <fullName evidence="2">Uncharacterized protein</fullName>
    </submittedName>
</protein>
<gene>
    <name evidence="2" type="primary">Mo05960</name>
    <name evidence="2" type="ORF">E5Q_05960</name>
</gene>
<evidence type="ECO:0000313" key="2">
    <source>
        <dbReference type="EMBL" id="GAA99266.1"/>
    </source>
</evidence>
<proteinExistence type="predicted"/>
<feature type="compositionally biased region" description="Low complexity" evidence="1">
    <location>
        <begin position="211"/>
        <end position="229"/>
    </location>
</feature>
<evidence type="ECO:0000313" key="3">
    <source>
        <dbReference type="Proteomes" id="UP000009131"/>
    </source>
</evidence>
<name>G7E9E7_MIXOS</name>
<dbReference type="EMBL" id="BABT02000220">
    <property type="protein sequence ID" value="GAA99266.1"/>
    <property type="molecule type" value="Genomic_DNA"/>
</dbReference>
<dbReference type="AlphaFoldDB" id="G7E9E7"/>
<feature type="region of interest" description="Disordered" evidence="1">
    <location>
        <begin position="356"/>
        <end position="381"/>
    </location>
</feature>
<evidence type="ECO:0000256" key="1">
    <source>
        <dbReference type="SAM" id="MobiDB-lite"/>
    </source>
</evidence>
<organism evidence="2 3">
    <name type="scientific">Mixia osmundae (strain CBS 9802 / IAM 14324 / JCM 22182 / KY 12970)</name>
    <dbReference type="NCBI Taxonomy" id="764103"/>
    <lineage>
        <taxon>Eukaryota</taxon>
        <taxon>Fungi</taxon>
        <taxon>Dikarya</taxon>
        <taxon>Basidiomycota</taxon>
        <taxon>Pucciniomycotina</taxon>
        <taxon>Mixiomycetes</taxon>
        <taxon>Mixiales</taxon>
        <taxon>Mixiaceae</taxon>
        <taxon>Mixia</taxon>
    </lineage>
</organism>
<feature type="region of interest" description="Disordered" evidence="1">
    <location>
        <begin position="279"/>
        <end position="307"/>
    </location>
</feature>